<dbReference type="InterPro" id="IPR029058">
    <property type="entry name" value="AB_hydrolase_fold"/>
</dbReference>
<gene>
    <name evidence="2" type="ORF">OQ273_15160</name>
</gene>
<dbReference type="Pfam" id="PF12697">
    <property type="entry name" value="Abhydrolase_6"/>
    <property type="match status" value="1"/>
</dbReference>
<protein>
    <submittedName>
        <fullName evidence="2">Alpha/beta hydrolase</fullName>
    </submittedName>
</protein>
<evidence type="ECO:0000313" key="3">
    <source>
        <dbReference type="Proteomes" id="UP001151234"/>
    </source>
</evidence>
<name>A0A9X3UJT7_9HYPH</name>
<reference evidence="2" key="1">
    <citation type="submission" date="2022-11" db="EMBL/GenBank/DDBJ databases">
        <title>Draft genome sequence of Hoeflea poritis E7-10 and Hoeflea prorocentri PM5-8, separated from scleractinian coral Porites lutea and marine dinoflagellate.</title>
        <authorList>
            <person name="Zhang G."/>
            <person name="Wei Q."/>
            <person name="Cai L."/>
        </authorList>
    </citation>
    <scope>NUCLEOTIDE SEQUENCE</scope>
    <source>
        <strain evidence="2">PM5-8</strain>
    </source>
</reference>
<keyword evidence="2" id="KW-0378">Hydrolase</keyword>
<dbReference type="GO" id="GO:0016787">
    <property type="term" value="F:hydrolase activity"/>
    <property type="evidence" value="ECO:0007669"/>
    <property type="project" value="UniProtKB-KW"/>
</dbReference>
<keyword evidence="3" id="KW-1185">Reference proteome</keyword>
<dbReference type="SUPFAM" id="SSF53474">
    <property type="entry name" value="alpha/beta-Hydrolases"/>
    <property type="match status" value="1"/>
</dbReference>
<dbReference type="PANTHER" id="PTHR43194">
    <property type="entry name" value="HYDROLASE ALPHA/BETA FOLD FAMILY"/>
    <property type="match status" value="1"/>
</dbReference>
<sequence length="254" mass="28489">MGKHVVLIHGAFAGPWCMDNYQRFFEERGWTCHVPALRFHDGDPKAEPDPAFADTGIMDYSKDIAAFVKTLDSPPVIIGHAVAAIVAQQVAAQGLARGLVLINPNATWGMLPETDDERAIARAFMEQGPFWKAPVRVEFDLMAPFAWNRLDEKTQRETFEKLGPESGRVMFEMFFWMFDDNRAIAVDFDKVSCPVMVVCGKDDRAVRPAVGRQIAGRYGAKGTYHLAPDHAHFLFMEPGWETVAGSVSDWMEKH</sequence>
<dbReference type="InterPro" id="IPR000073">
    <property type="entry name" value="AB_hydrolase_1"/>
</dbReference>
<dbReference type="PANTHER" id="PTHR43194:SF2">
    <property type="entry name" value="PEROXISOMAL MEMBRANE PROTEIN LPX1"/>
    <property type="match status" value="1"/>
</dbReference>
<organism evidence="2 3">
    <name type="scientific">Hoeflea prorocentri</name>
    <dbReference type="NCBI Taxonomy" id="1922333"/>
    <lineage>
        <taxon>Bacteria</taxon>
        <taxon>Pseudomonadati</taxon>
        <taxon>Pseudomonadota</taxon>
        <taxon>Alphaproteobacteria</taxon>
        <taxon>Hyphomicrobiales</taxon>
        <taxon>Rhizobiaceae</taxon>
        <taxon>Hoeflea</taxon>
    </lineage>
</organism>
<evidence type="ECO:0000313" key="2">
    <source>
        <dbReference type="EMBL" id="MDA5399920.1"/>
    </source>
</evidence>
<dbReference type="RefSeq" id="WP_267991333.1">
    <property type="nucleotide sequence ID" value="NZ_JAPJZI010000001.1"/>
</dbReference>
<proteinExistence type="predicted"/>
<dbReference type="EMBL" id="JAPJZI010000001">
    <property type="protein sequence ID" value="MDA5399920.1"/>
    <property type="molecule type" value="Genomic_DNA"/>
</dbReference>
<feature type="domain" description="AB hydrolase-1" evidence="1">
    <location>
        <begin position="5"/>
        <end position="238"/>
    </location>
</feature>
<evidence type="ECO:0000259" key="1">
    <source>
        <dbReference type="Pfam" id="PF12697"/>
    </source>
</evidence>
<dbReference type="InterPro" id="IPR050228">
    <property type="entry name" value="Carboxylesterase_BioH"/>
</dbReference>
<dbReference type="AlphaFoldDB" id="A0A9X3UJT7"/>
<dbReference type="Proteomes" id="UP001151234">
    <property type="component" value="Unassembled WGS sequence"/>
</dbReference>
<dbReference type="Gene3D" id="3.40.50.1820">
    <property type="entry name" value="alpha/beta hydrolase"/>
    <property type="match status" value="1"/>
</dbReference>
<comment type="caution">
    <text evidence="2">The sequence shown here is derived from an EMBL/GenBank/DDBJ whole genome shotgun (WGS) entry which is preliminary data.</text>
</comment>
<accession>A0A9X3UJT7</accession>